<evidence type="ECO:0000256" key="14">
    <source>
        <dbReference type="ARBA" id="ARBA00023029"/>
    </source>
</evidence>
<dbReference type="PRINTS" id="PR01158">
    <property type="entry name" value="TOPISMRASEII"/>
</dbReference>
<dbReference type="InterPro" id="IPR013760">
    <property type="entry name" value="Topo_IIA-like_dom_sf"/>
</dbReference>
<keyword evidence="12 21" id="KW-0735">Signal-anchor</keyword>
<keyword evidence="11" id="KW-0067">ATP-binding</keyword>
<keyword evidence="8 21" id="KW-0812">Transmembrane</keyword>
<feature type="domain" description="Topo IIA-type catalytic" evidence="22">
    <location>
        <begin position="127"/>
        <end position="251"/>
    </location>
</feature>
<proteinExistence type="inferred from homology"/>
<reference evidence="23 24" key="1">
    <citation type="journal article" date="2020" name="IScience">
        <title>Genome Sequencing of the Endangered Kingdonia uniflora (Circaeasteraceae, Ranunculales) Reveals Potential Mechanisms of Evolutionary Specialization.</title>
        <authorList>
            <person name="Sun Y."/>
            <person name="Deng T."/>
            <person name="Zhang A."/>
            <person name="Moore M.J."/>
            <person name="Landis J.B."/>
            <person name="Lin N."/>
            <person name="Zhang H."/>
            <person name="Zhang X."/>
            <person name="Huang J."/>
            <person name="Zhang X."/>
            <person name="Sun H."/>
            <person name="Wang H."/>
        </authorList>
    </citation>
    <scope>NUCLEOTIDE SEQUENCE [LARGE SCALE GENOMIC DNA]</scope>
    <source>
        <strain evidence="23">TB1705</strain>
        <tissue evidence="23">Leaf</tissue>
    </source>
</reference>
<evidence type="ECO:0000256" key="19">
    <source>
        <dbReference type="ARBA" id="ARBA00023235"/>
    </source>
</evidence>
<keyword evidence="13 21" id="KW-1133">Transmembrane helix</keyword>
<evidence type="ECO:0000256" key="2">
    <source>
        <dbReference type="ARBA" id="ARBA00001946"/>
    </source>
</evidence>
<keyword evidence="19 20" id="KW-0413">Isomerase</keyword>
<evidence type="ECO:0000256" key="11">
    <source>
        <dbReference type="ARBA" id="ARBA00022840"/>
    </source>
</evidence>
<dbReference type="GO" id="GO:0000712">
    <property type="term" value="P:resolution of meiotic recombination intermediates"/>
    <property type="evidence" value="ECO:0007669"/>
    <property type="project" value="TreeGrafter"/>
</dbReference>
<comment type="pathway">
    <text evidence="4 21">Protein modification; protein glycosylation.</text>
</comment>
<dbReference type="EMBL" id="JACGCM010000412">
    <property type="protein sequence ID" value="KAF6172636.1"/>
    <property type="molecule type" value="Genomic_DNA"/>
</dbReference>
<dbReference type="InterPro" id="IPR050634">
    <property type="entry name" value="DNA_Topoisomerase_II"/>
</dbReference>
<keyword evidence="16 20" id="KW-0238">DNA-binding</keyword>
<dbReference type="InterPro" id="IPR013759">
    <property type="entry name" value="Topo_IIA_B_C"/>
</dbReference>
<evidence type="ECO:0000313" key="24">
    <source>
        <dbReference type="Proteomes" id="UP000541444"/>
    </source>
</evidence>
<dbReference type="Pfam" id="PF03071">
    <property type="entry name" value="GNT-I"/>
    <property type="match status" value="1"/>
</dbReference>
<evidence type="ECO:0000256" key="15">
    <source>
        <dbReference type="ARBA" id="ARBA00023034"/>
    </source>
</evidence>
<feature type="transmembrane region" description="Helical" evidence="21">
    <location>
        <begin position="274"/>
        <end position="293"/>
    </location>
</feature>
<dbReference type="SMART" id="SM00434">
    <property type="entry name" value="TOP4c"/>
    <property type="match status" value="1"/>
</dbReference>
<dbReference type="PROSITE" id="PS52040">
    <property type="entry name" value="TOPO_IIA"/>
    <property type="match status" value="1"/>
</dbReference>
<dbReference type="InterPro" id="IPR031660">
    <property type="entry name" value="TOPRIM_C"/>
</dbReference>
<evidence type="ECO:0000256" key="12">
    <source>
        <dbReference type="ARBA" id="ARBA00022968"/>
    </source>
</evidence>
<evidence type="ECO:0000256" key="16">
    <source>
        <dbReference type="ARBA" id="ARBA00023125"/>
    </source>
</evidence>
<comment type="function">
    <text evidence="21">Initiates complex N-linked carbohydrate formation. Essential for the conversion of high-mannose to hybrid and complex N-glycans.</text>
</comment>
<dbReference type="GO" id="GO:0000139">
    <property type="term" value="C:Golgi membrane"/>
    <property type="evidence" value="ECO:0007669"/>
    <property type="project" value="UniProtKB-SubCell"/>
</dbReference>
<dbReference type="GO" id="GO:0030145">
    <property type="term" value="F:manganese ion binding"/>
    <property type="evidence" value="ECO:0007669"/>
    <property type="project" value="UniProtKB-UniRule"/>
</dbReference>
<keyword evidence="17 21" id="KW-0472">Membrane</keyword>
<keyword evidence="14 20" id="KW-0799">Topoisomerase</keyword>
<evidence type="ECO:0000256" key="1">
    <source>
        <dbReference type="ARBA" id="ARBA00000185"/>
    </source>
</evidence>
<keyword evidence="15 21" id="KW-0333">Golgi apparatus</keyword>
<evidence type="ECO:0000256" key="5">
    <source>
        <dbReference type="ARBA" id="ARBA00006492"/>
    </source>
</evidence>
<sequence>MGYQPCKKCRRNEVIQDVIWGRLVCKYCGVEQNSDDLELQHDYDTINGSKGNYVHINGDGSGESYSEFNYKEAKIYHAKKKIEDITNTLEITASKTHLDQKEKLIKYSDFVNKELILFSMADLQRSIPSMVDGLKPEQRKILFCSFKQNFTNEAKVAQFSGYVSGHSAYHHGEQNLAGTIIGMAQDFVGSNNINLLQPNGQFGNRHQGGKDHASARYVYTCLSPITRFLFPKDDDCLLDYLNEDGQSIEPTCSEEASEGGFDPKETMARNVCEVRILLFVVAAAFIYIQMRLFGIQSGYADRLAAAVESESYCTSEVRALVHDLERKGAQNVVDKLQVRVAAIVVMACNRSHYLERTIESILKYQRSVASKFPLFISQDGPNENVKHKALSYNQITYMQHLDFGIVQTERPGELIAYYKIASHYKWALDGLFYKHNFTRVIILEDDMEISPDFFYYFEAAATLMDKDRTIMAVSSWNDNG</sequence>
<evidence type="ECO:0000256" key="21">
    <source>
        <dbReference type="RuleBase" id="RU368119"/>
    </source>
</evidence>
<comment type="similarity">
    <text evidence="5 21">Belongs to the glycosyltransferase 13 family.</text>
</comment>
<dbReference type="Gene3D" id="3.90.199.10">
    <property type="entry name" value="Topoisomerase II, domain 5"/>
    <property type="match status" value="1"/>
</dbReference>
<comment type="cofactor">
    <cofactor evidence="2">
        <name>Mg(2+)</name>
        <dbReference type="ChEBI" id="CHEBI:18420"/>
    </cofactor>
</comment>
<evidence type="ECO:0000256" key="17">
    <source>
        <dbReference type="ARBA" id="ARBA00023136"/>
    </source>
</evidence>
<dbReference type="GO" id="GO:0003918">
    <property type="term" value="F:DNA topoisomerase type II (double strand cut, ATP-hydrolyzing) activity"/>
    <property type="evidence" value="ECO:0007669"/>
    <property type="project" value="UniProtKB-EC"/>
</dbReference>
<accession>A0A7J7NZL9</accession>
<keyword evidence="6 21" id="KW-0328">Glycosyltransferase</keyword>
<dbReference type="PANTHER" id="PTHR10169">
    <property type="entry name" value="DNA TOPOISOMERASE/GYRASE"/>
    <property type="match status" value="1"/>
</dbReference>
<dbReference type="InterPro" id="IPR029044">
    <property type="entry name" value="Nucleotide-diphossugar_trans"/>
</dbReference>
<protein>
    <recommendedName>
        <fullName evidence="21">Alpha-1,3-mannosyl-glycoprotein 2-beta-N-acetylglucosaminyltransferase</fullName>
        <shortName evidence="21">GNT-I</shortName>
        <shortName evidence="21">GlcNAc-T I</shortName>
        <ecNumber evidence="21">2.4.1.101</ecNumber>
    </recommendedName>
    <alternativeName>
        <fullName evidence="21">N-glycosyl-oligosaccharide-glycoprotein N-acetylglucosaminyltransferase I</fullName>
    </alternativeName>
</protein>
<keyword evidence="7" id="KW-0808">Transferase</keyword>
<evidence type="ECO:0000256" key="10">
    <source>
        <dbReference type="ARBA" id="ARBA00022741"/>
    </source>
</evidence>
<dbReference type="InterPro" id="IPR004139">
    <property type="entry name" value="Glyco_trans_13"/>
</dbReference>
<comment type="catalytic activity">
    <reaction evidence="1 20">
        <text>ATP-dependent breakage, passage and rejoining of double-stranded DNA.</text>
        <dbReference type="EC" id="5.6.2.2"/>
    </reaction>
</comment>
<organism evidence="23 24">
    <name type="scientific">Kingdonia uniflora</name>
    <dbReference type="NCBI Taxonomy" id="39325"/>
    <lineage>
        <taxon>Eukaryota</taxon>
        <taxon>Viridiplantae</taxon>
        <taxon>Streptophyta</taxon>
        <taxon>Embryophyta</taxon>
        <taxon>Tracheophyta</taxon>
        <taxon>Spermatophyta</taxon>
        <taxon>Magnoliopsida</taxon>
        <taxon>Ranunculales</taxon>
        <taxon>Circaeasteraceae</taxon>
        <taxon>Kingdonia</taxon>
    </lineage>
</organism>
<keyword evidence="9 21" id="KW-0479">Metal-binding</keyword>
<dbReference type="Gene3D" id="3.90.550.10">
    <property type="entry name" value="Spore Coat Polysaccharide Biosynthesis Protein SpsA, Chain A"/>
    <property type="match status" value="1"/>
</dbReference>
<dbReference type="GO" id="GO:0005524">
    <property type="term" value="F:ATP binding"/>
    <property type="evidence" value="ECO:0007669"/>
    <property type="project" value="UniProtKB-KW"/>
</dbReference>
<comment type="cofactor">
    <cofactor evidence="21">
        <name>Mn(2+)</name>
        <dbReference type="ChEBI" id="CHEBI:29035"/>
    </cofactor>
    <text evidence="21">The cofactor is mostly bound to the substrate.</text>
</comment>
<feature type="active site" description="O-(5'-phospho-DNA)-tyrosine intermediate" evidence="20">
    <location>
        <position position="217"/>
    </location>
</feature>
<comment type="subcellular location">
    <subcellularLocation>
        <location evidence="3 21">Golgi apparatus membrane</location>
        <topology evidence="3 21">Single-pass type II membrane protein</topology>
    </subcellularLocation>
</comment>
<dbReference type="InterPro" id="IPR001154">
    <property type="entry name" value="TopoII_euk"/>
</dbReference>
<keyword evidence="24" id="KW-1185">Reference proteome</keyword>
<dbReference type="Proteomes" id="UP000541444">
    <property type="component" value="Unassembled WGS sequence"/>
</dbReference>
<evidence type="ECO:0000313" key="23">
    <source>
        <dbReference type="EMBL" id="KAF6172636.1"/>
    </source>
</evidence>
<name>A0A7J7NZL9_9MAGN</name>
<evidence type="ECO:0000256" key="9">
    <source>
        <dbReference type="ARBA" id="ARBA00022723"/>
    </source>
</evidence>
<dbReference type="SUPFAM" id="SSF53448">
    <property type="entry name" value="Nucleotide-diphospho-sugar transferases"/>
    <property type="match status" value="1"/>
</dbReference>
<dbReference type="GO" id="GO:0003827">
    <property type="term" value="F:alpha-1,3-mannosylglycoprotein 2-beta-N-acetylglucosaminyltransferase activity"/>
    <property type="evidence" value="ECO:0007669"/>
    <property type="project" value="UniProtKB-UniRule"/>
</dbReference>
<dbReference type="Pfam" id="PF00521">
    <property type="entry name" value="DNA_topoisoIV"/>
    <property type="match status" value="1"/>
</dbReference>
<keyword evidence="18 21" id="KW-0464">Manganese</keyword>
<dbReference type="InterPro" id="IPR013758">
    <property type="entry name" value="Topo_IIA_A/C_ab"/>
</dbReference>
<dbReference type="PANTHER" id="PTHR10169:SF38">
    <property type="entry name" value="DNA TOPOISOMERASE 2"/>
    <property type="match status" value="1"/>
</dbReference>
<evidence type="ECO:0000256" key="4">
    <source>
        <dbReference type="ARBA" id="ARBA00004922"/>
    </source>
</evidence>
<evidence type="ECO:0000256" key="7">
    <source>
        <dbReference type="ARBA" id="ARBA00022679"/>
    </source>
</evidence>
<evidence type="ECO:0000256" key="3">
    <source>
        <dbReference type="ARBA" id="ARBA00004323"/>
    </source>
</evidence>
<dbReference type="OrthoDB" id="440755at2759"/>
<evidence type="ECO:0000256" key="13">
    <source>
        <dbReference type="ARBA" id="ARBA00022989"/>
    </source>
</evidence>
<evidence type="ECO:0000256" key="18">
    <source>
        <dbReference type="ARBA" id="ARBA00023211"/>
    </source>
</evidence>
<dbReference type="UniPathway" id="UPA00378"/>
<evidence type="ECO:0000256" key="6">
    <source>
        <dbReference type="ARBA" id="ARBA00022676"/>
    </source>
</evidence>
<gene>
    <name evidence="23" type="ORF">GIB67_041959</name>
</gene>
<dbReference type="EC" id="2.4.1.101" evidence="21"/>
<dbReference type="SUPFAM" id="SSF56719">
    <property type="entry name" value="Type II DNA topoisomerase"/>
    <property type="match status" value="1"/>
</dbReference>
<dbReference type="Gene3D" id="3.40.50.670">
    <property type="match status" value="1"/>
</dbReference>
<evidence type="ECO:0000259" key="22">
    <source>
        <dbReference type="PROSITE" id="PS52040"/>
    </source>
</evidence>
<dbReference type="InterPro" id="IPR002205">
    <property type="entry name" value="Topo_IIA_dom_A"/>
</dbReference>
<evidence type="ECO:0000256" key="20">
    <source>
        <dbReference type="PROSITE-ProRule" id="PRU01384"/>
    </source>
</evidence>
<dbReference type="AlphaFoldDB" id="A0A7J7NZL9"/>
<dbReference type="GO" id="GO:0003677">
    <property type="term" value="F:DNA binding"/>
    <property type="evidence" value="ECO:0007669"/>
    <property type="project" value="UniProtKB-UniRule"/>
</dbReference>
<keyword evidence="10" id="KW-0547">Nucleotide-binding</keyword>
<dbReference type="GO" id="GO:0005634">
    <property type="term" value="C:nucleus"/>
    <property type="evidence" value="ECO:0007669"/>
    <property type="project" value="TreeGrafter"/>
</dbReference>
<comment type="catalytic activity">
    <reaction evidence="21">
        <text>N(4)-(alpha-D-Man-(1-&gt;3)-[alpha-D-Man-(1-&gt;3)-[alpha-D-Man-(1-&gt;6)]-alpha-D-Man-(1-&gt;6)]-beta-D-Man-(1-&gt;4)-beta-D-GlcNAc-(1-&gt;4)-beta-D-GlcNAc)-L-asparaginyl-[protein] (N-glucan mannose isomer 5A1,2) + UDP-N-acetyl-alpha-D-glucosamine = N(4)-{beta-D-GlcNAc-(1-&gt;2)-alpha-D-Man-(1-&gt;3)-[alpha-D-Man-(1-&gt;3)-[alpha-D-Man-(1-&gt;6)]-alpha-D-Man-(1-&gt;6)]-beta-D-Man-(1-&gt;4)-beta-D-GlcNAc-(1-&gt;4)-beta-D-GlcNAc}-L-asparaginyl-[protein] + UDP + H(+)</text>
        <dbReference type="Rhea" id="RHEA:11456"/>
        <dbReference type="Rhea" id="RHEA-COMP:14367"/>
        <dbReference type="Rhea" id="RHEA-COMP:14368"/>
        <dbReference type="ChEBI" id="CHEBI:15378"/>
        <dbReference type="ChEBI" id="CHEBI:57705"/>
        <dbReference type="ChEBI" id="CHEBI:58223"/>
        <dbReference type="ChEBI" id="CHEBI:59087"/>
        <dbReference type="ChEBI" id="CHEBI:60625"/>
        <dbReference type="EC" id="2.4.1.101"/>
    </reaction>
</comment>
<dbReference type="Pfam" id="PF16898">
    <property type="entry name" value="TOPRIM_C"/>
    <property type="match status" value="1"/>
</dbReference>
<dbReference type="GO" id="GO:0000819">
    <property type="term" value="P:sister chromatid segregation"/>
    <property type="evidence" value="ECO:0007669"/>
    <property type="project" value="TreeGrafter"/>
</dbReference>
<evidence type="ECO:0000256" key="8">
    <source>
        <dbReference type="ARBA" id="ARBA00022692"/>
    </source>
</evidence>
<dbReference type="GO" id="GO:0006265">
    <property type="term" value="P:DNA topological change"/>
    <property type="evidence" value="ECO:0007669"/>
    <property type="project" value="UniProtKB-UniRule"/>
</dbReference>
<comment type="caution">
    <text evidence="23">The sequence shown here is derived from an EMBL/GenBank/DDBJ whole genome shotgun (WGS) entry which is preliminary data.</text>
</comment>